<reference evidence="1 2" key="1">
    <citation type="journal article" date="2016" name="Nat. Commun.">
        <title>Thousands of microbial genomes shed light on interconnected biogeochemical processes in an aquifer system.</title>
        <authorList>
            <person name="Anantharaman K."/>
            <person name="Brown C.T."/>
            <person name="Hug L.A."/>
            <person name="Sharon I."/>
            <person name="Castelle C.J."/>
            <person name="Probst A.J."/>
            <person name="Thomas B.C."/>
            <person name="Singh A."/>
            <person name="Wilkins M.J."/>
            <person name="Karaoz U."/>
            <person name="Brodie E.L."/>
            <person name="Williams K.H."/>
            <person name="Hubbard S.S."/>
            <person name="Banfield J.F."/>
        </authorList>
    </citation>
    <scope>NUCLEOTIDE SEQUENCE [LARGE SCALE GENOMIC DNA]</scope>
</reference>
<sequence length="61" mass="6927">MSDATVTQNYTQFAFAACVTFVFKFASTIISSVSQNNDIDNNDNLQYSINDRIFENSRGYK</sequence>
<accession>A0A1G2L2Z5</accession>
<comment type="caution">
    <text evidence="1">The sequence shown here is derived from an EMBL/GenBank/DDBJ whole genome shotgun (WGS) entry which is preliminary data.</text>
</comment>
<evidence type="ECO:0000313" key="1">
    <source>
        <dbReference type="EMBL" id="OHA06076.1"/>
    </source>
</evidence>
<gene>
    <name evidence="1" type="ORF">A2934_00490</name>
</gene>
<proteinExistence type="predicted"/>
<protein>
    <submittedName>
        <fullName evidence="1">Uncharacterized protein</fullName>
    </submittedName>
</protein>
<name>A0A1G2L2Z5_9BACT</name>
<dbReference type="Proteomes" id="UP000177982">
    <property type="component" value="Unassembled WGS sequence"/>
</dbReference>
<dbReference type="EMBL" id="MHQO01000039">
    <property type="protein sequence ID" value="OHA06076.1"/>
    <property type="molecule type" value="Genomic_DNA"/>
</dbReference>
<dbReference type="AlphaFoldDB" id="A0A1G2L2Z5"/>
<evidence type="ECO:0000313" key="2">
    <source>
        <dbReference type="Proteomes" id="UP000177982"/>
    </source>
</evidence>
<organism evidence="1 2">
    <name type="scientific">Candidatus Sungbacteria bacterium RIFCSPLOWO2_01_FULL_47_10</name>
    <dbReference type="NCBI Taxonomy" id="1802276"/>
    <lineage>
        <taxon>Bacteria</taxon>
        <taxon>Candidatus Sungiibacteriota</taxon>
    </lineage>
</organism>